<gene>
    <name evidence="1" type="ORF">HAX54_004505</name>
</gene>
<sequence>MPIPIPQIKTIYGLKSVHEWGKKWYKKFTLTDYSHDRAINEGDRFIASPIEIVTLRLSK</sequence>
<evidence type="ECO:0000313" key="2">
    <source>
        <dbReference type="Proteomes" id="UP000823775"/>
    </source>
</evidence>
<evidence type="ECO:0000313" key="1">
    <source>
        <dbReference type="EMBL" id="MCD7467213.1"/>
    </source>
</evidence>
<keyword evidence="2" id="KW-1185">Reference proteome</keyword>
<dbReference type="EMBL" id="JACEIK010001209">
    <property type="protein sequence ID" value="MCD7467213.1"/>
    <property type="molecule type" value="Genomic_DNA"/>
</dbReference>
<comment type="caution">
    <text evidence="1">The sequence shown here is derived from an EMBL/GenBank/DDBJ whole genome shotgun (WGS) entry which is preliminary data.</text>
</comment>
<feature type="non-terminal residue" evidence="1">
    <location>
        <position position="59"/>
    </location>
</feature>
<accession>A0ABS8T7T8</accession>
<reference evidence="1 2" key="1">
    <citation type="journal article" date="2021" name="BMC Genomics">
        <title>Datura genome reveals duplications of psychoactive alkaloid biosynthetic genes and high mutation rate following tissue culture.</title>
        <authorList>
            <person name="Rajewski A."/>
            <person name="Carter-House D."/>
            <person name="Stajich J."/>
            <person name="Litt A."/>
        </authorList>
    </citation>
    <scope>NUCLEOTIDE SEQUENCE [LARGE SCALE GENOMIC DNA]</scope>
    <source>
        <strain evidence="1">AR-01</strain>
    </source>
</reference>
<dbReference type="Proteomes" id="UP000823775">
    <property type="component" value="Unassembled WGS sequence"/>
</dbReference>
<organism evidence="1 2">
    <name type="scientific">Datura stramonium</name>
    <name type="common">Jimsonweed</name>
    <name type="synonym">Common thornapple</name>
    <dbReference type="NCBI Taxonomy" id="4076"/>
    <lineage>
        <taxon>Eukaryota</taxon>
        <taxon>Viridiplantae</taxon>
        <taxon>Streptophyta</taxon>
        <taxon>Embryophyta</taxon>
        <taxon>Tracheophyta</taxon>
        <taxon>Spermatophyta</taxon>
        <taxon>Magnoliopsida</taxon>
        <taxon>eudicotyledons</taxon>
        <taxon>Gunneridae</taxon>
        <taxon>Pentapetalae</taxon>
        <taxon>asterids</taxon>
        <taxon>lamiids</taxon>
        <taxon>Solanales</taxon>
        <taxon>Solanaceae</taxon>
        <taxon>Solanoideae</taxon>
        <taxon>Datureae</taxon>
        <taxon>Datura</taxon>
    </lineage>
</organism>
<protein>
    <submittedName>
        <fullName evidence="1">Uncharacterized protein</fullName>
    </submittedName>
</protein>
<proteinExistence type="predicted"/>
<name>A0ABS8T7T8_DATST</name>